<gene>
    <name evidence="5" type="ORF">H9Q76_08000</name>
</gene>
<dbReference type="EMBL" id="CP060632">
    <property type="protein sequence ID" value="QNL98696.1"/>
    <property type="molecule type" value="Genomic_DNA"/>
</dbReference>
<feature type="domain" description="Response regulatory" evidence="4">
    <location>
        <begin position="3"/>
        <end position="118"/>
    </location>
</feature>
<comment type="function">
    <text evidence="2">May play the central regulatory role in sporulation. It may be an element of the effector pathway responsible for the activation of sporulation genes in response to nutritional stress. Spo0A may act in concert with spo0H (a sigma factor) to control the expression of some genes that are critical to the sporulation process.</text>
</comment>
<dbReference type="Gene3D" id="3.40.50.2300">
    <property type="match status" value="1"/>
</dbReference>
<dbReference type="InterPro" id="IPR011006">
    <property type="entry name" value="CheY-like_superfamily"/>
</dbReference>
<evidence type="ECO:0000259" key="4">
    <source>
        <dbReference type="PROSITE" id="PS50110"/>
    </source>
</evidence>
<dbReference type="AlphaFoldDB" id="A0A7G9FJG5"/>
<dbReference type="SUPFAM" id="SSF52172">
    <property type="entry name" value="CheY-like"/>
    <property type="match status" value="1"/>
</dbReference>
<evidence type="ECO:0000256" key="1">
    <source>
        <dbReference type="ARBA" id="ARBA00018672"/>
    </source>
</evidence>
<dbReference type="InterPro" id="IPR001789">
    <property type="entry name" value="Sig_transdc_resp-reg_receiver"/>
</dbReference>
<evidence type="ECO:0000313" key="6">
    <source>
        <dbReference type="Proteomes" id="UP000515819"/>
    </source>
</evidence>
<dbReference type="PROSITE" id="PS50110">
    <property type="entry name" value="RESPONSE_REGULATORY"/>
    <property type="match status" value="1"/>
</dbReference>
<dbReference type="Pfam" id="PF00072">
    <property type="entry name" value="Response_reg"/>
    <property type="match status" value="1"/>
</dbReference>
<feature type="modified residue" description="4-aspartylphosphate" evidence="3">
    <location>
        <position position="53"/>
    </location>
</feature>
<dbReference type="PANTHER" id="PTHR43228">
    <property type="entry name" value="TWO-COMPONENT RESPONSE REGULATOR"/>
    <property type="match status" value="1"/>
</dbReference>
<accession>A0A7G9FJG5</accession>
<protein>
    <recommendedName>
        <fullName evidence="1">Stage 0 sporulation protein A homolog</fullName>
    </recommendedName>
</protein>
<sequence length="120" mass="13050">MANILIVDDSRTSRKILRGLLEANGYVVVGEAKNGQEGYDMYAQYKPDLVTMDITMPVMSGVDSLKKIKADFPDAKVVMVSAAGQQHNMLEAVQSGAAEFIAKPFDVETIKNVLKTVLEG</sequence>
<keyword evidence="6" id="KW-1185">Reference proteome</keyword>
<proteinExistence type="predicted"/>
<dbReference type="GO" id="GO:0000160">
    <property type="term" value="P:phosphorelay signal transduction system"/>
    <property type="evidence" value="ECO:0007669"/>
    <property type="project" value="InterPro"/>
</dbReference>
<keyword evidence="3" id="KW-0597">Phosphoprotein</keyword>
<evidence type="ECO:0000256" key="2">
    <source>
        <dbReference type="ARBA" id="ARBA00024867"/>
    </source>
</evidence>
<name>A0A7G9FJG5_9FIRM</name>
<dbReference type="Proteomes" id="UP000515819">
    <property type="component" value="Chromosome"/>
</dbReference>
<dbReference type="RefSeq" id="WP_021985093.1">
    <property type="nucleotide sequence ID" value="NZ_CP060632.1"/>
</dbReference>
<dbReference type="SMART" id="SM00448">
    <property type="entry name" value="REC"/>
    <property type="match status" value="1"/>
</dbReference>
<evidence type="ECO:0000256" key="3">
    <source>
        <dbReference type="PROSITE-ProRule" id="PRU00169"/>
    </source>
</evidence>
<evidence type="ECO:0000313" key="5">
    <source>
        <dbReference type="EMBL" id="QNL98696.1"/>
    </source>
</evidence>
<dbReference type="PANTHER" id="PTHR43228:SF1">
    <property type="entry name" value="TWO-COMPONENT RESPONSE REGULATOR ARR22"/>
    <property type="match status" value="1"/>
</dbReference>
<organism evidence="5 6">
    <name type="scientific">Wujia chipingensis</name>
    <dbReference type="NCBI Taxonomy" id="2763670"/>
    <lineage>
        <taxon>Bacteria</taxon>
        <taxon>Bacillati</taxon>
        <taxon>Bacillota</taxon>
        <taxon>Clostridia</taxon>
        <taxon>Lachnospirales</taxon>
        <taxon>Lachnospiraceae</taxon>
        <taxon>Wujia</taxon>
    </lineage>
</organism>
<dbReference type="InterPro" id="IPR052048">
    <property type="entry name" value="ST_Response_Regulator"/>
</dbReference>
<reference evidence="5 6" key="1">
    <citation type="submission" date="2020-08" db="EMBL/GenBank/DDBJ databases">
        <authorList>
            <person name="Liu C."/>
            <person name="Sun Q."/>
        </authorList>
    </citation>
    <scope>NUCLEOTIDE SEQUENCE [LARGE SCALE GENOMIC DNA]</scope>
    <source>
        <strain evidence="5 6">NSJ-4</strain>
    </source>
</reference>
<dbReference type="KEGG" id="wcp:H9Q76_08000"/>